<feature type="transmembrane region" description="Helical" evidence="6">
    <location>
        <begin position="490"/>
        <end position="509"/>
    </location>
</feature>
<evidence type="ECO:0000256" key="5">
    <source>
        <dbReference type="ARBA" id="ARBA00023136"/>
    </source>
</evidence>
<evidence type="ECO:0000256" key="6">
    <source>
        <dbReference type="SAM" id="Phobius"/>
    </source>
</evidence>
<keyword evidence="5 6" id="KW-0472">Membrane</keyword>
<name>A0A425Y5C9_9BACT</name>
<evidence type="ECO:0000256" key="1">
    <source>
        <dbReference type="ARBA" id="ARBA00004141"/>
    </source>
</evidence>
<dbReference type="AlphaFoldDB" id="A0A425Y5C9"/>
<feature type="transmembrane region" description="Helical" evidence="6">
    <location>
        <begin position="1020"/>
        <end position="1040"/>
    </location>
</feature>
<dbReference type="GO" id="GO:0017004">
    <property type="term" value="P:cytochrome complex assembly"/>
    <property type="evidence" value="ECO:0007669"/>
    <property type="project" value="UniProtKB-KW"/>
</dbReference>
<organism evidence="9 10">
    <name type="scientific">Ancylomarina euxinus</name>
    <dbReference type="NCBI Taxonomy" id="2283627"/>
    <lineage>
        <taxon>Bacteria</taxon>
        <taxon>Pseudomonadati</taxon>
        <taxon>Bacteroidota</taxon>
        <taxon>Bacteroidia</taxon>
        <taxon>Marinilabiliales</taxon>
        <taxon>Marinifilaceae</taxon>
        <taxon>Ancylomarina</taxon>
    </lineage>
</organism>
<evidence type="ECO:0000256" key="2">
    <source>
        <dbReference type="ARBA" id="ARBA00022692"/>
    </source>
</evidence>
<feature type="transmembrane region" description="Helical" evidence="6">
    <location>
        <begin position="872"/>
        <end position="898"/>
    </location>
</feature>
<dbReference type="PANTHER" id="PTHR30071:SF1">
    <property type="entry name" value="CYTOCHROME B_B6 PROTEIN-RELATED"/>
    <property type="match status" value="1"/>
</dbReference>
<keyword evidence="3" id="KW-0201">Cytochrome c-type biogenesis</keyword>
<proteinExistence type="predicted"/>
<comment type="subcellular location">
    <subcellularLocation>
        <location evidence="1">Membrane</location>
        <topology evidence="1">Multi-pass membrane protein</topology>
    </subcellularLocation>
</comment>
<evidence type="ECO:0000313" key="9">
    <source>
        <dbReference type="EMBL" id="RRG23610.1"/>
    </source>
</evidence>
<feature type="transmembrane region" description="Helical" evidence="6">
    <location>
        <begin position="459"/>
        <end position="478"/>
    </location>
</feature>
<feature type="transmembrane region" description="Helical" evidence="6">
    <location>
        <begin position="776"/>
        <end position="798"/>
    </location>
</feature>
<feature type="transmembrane region" description="Helical" evidence="6">
    <location>
        <begin position="955"/>
        <end position="973"/>
    </location>
</feature>
<evidence type="ECO:0000256" key="3">
    <source>
        <dbReference type="ARBA" id="ARBA00022748"/>
    </source>
</evidence>
<keyword evidence="4 6" id="KW-1133">Transmembrane helix</keyword>
<evidence type="ECO:0000256" key="4">
    <source>
        <dbReference type="ARBA" id="ARBA00022989"/>
    </source>
</evidence>
<reference evidence="9 10" key="1">
    <citation type="submission" date="2018-07" db="EMBL/GenBank/DDBJ databases">
        <title>Draft genome sequence of Ancylomarina sp. M1P.</title>
        <authorList>
            <person name="Yadav S."/>
            <person name="Villanueva L."/>
            <person name="Damste J.S.S."/>
        </authorList>
    </citation>
    <scope>NUCLEOTIDE SEQUENCE [LARGE SCALE GENOMIC DNA]</scope>
    <source>
        <strain evidence="9 10">M1P</strain>
    </source>
</reference>
<dbReference type="InterPro" id="IPR007816">
    <property type="entry name" value="ResB-like_domain"/>
</dbReference>
<dbReference type="InterPro" id="IPR002541">
    <property type="entry name" value="Cyt_c_assembly"/>
</dbReference>
<feature type="transmembrane region" description="Helical" evidence="6">
    <location>
        <begin position="107"/>
        <end position="127"/>
    </location>
</feature>
<feature type="transmembrane region" description="Helical" evidence="6">
    <location>
        <begin position="980"/>
        <end position="1000"/>
    </location>
</feature>
<keyword evidence="10" id="KW-1185">Reference proteome</keyword>
<feature type="domain" description="Cytochrome c assembly protein" evidence="7">
    <location>
        <begin position="804"/>
        <end position="1008"/>
    </location>
</feature>
<feature type="transmembrane region" description="Helical" evidence="6">
    <location>
        <begin position="33"/>
        <end position="60"/>
    </location>
</feature>
<evidence type="ECO:0000259" key="8">
    <source>
        <dbReference type="Pfam" id="PF05140"/>
    </source>
</evidence>
<dbReference type="GO" id="GO:0005886">
    <property type="term" value="C:plasma membrane"/>
    <property type="evidence" value="ECO:0007669"/>
    <property type="project" value="TreeGrafter"/>
</dbReference>
<evidence type="ECO:0000313" key="10">
    <source>
        <dbReference type="Proteomes" id="UP000285794"/>
    </source>
</evidence>
<dbReference type="GO" id="GO:0020037">
    <property type="term" value="F:heme binding"/>
    <property type="evidence" value="ECO:0007669"/>
    <property type="project" value="InterPro"/>
</dbReference>
<dbReference type="Pfam" id="PF01578">
    <property type="entry name" value="Cytochrom_C_asm"/>
    <property type="match status" value="1"/>
</dbReference>
<keyword evidence="2 6" id="KW-0812">Transmembrane</keyword>
<feature type="transmembrane region" description="Helical" evidence="6">
    <location>
        <begin position="745"/>
        <end position="764"/>
    </location>
</feature>
<dbReference type="Pfam" id="PF05140">
    <property type="entry name" value="ResB"/>
    <property type="match status" value="1"/>
</dbReference>
<evidence type="ECO:0000259" key="7">
    <source>
        <dbReference type="Pfam" id="PF01578"/>
    </source>
</evidence>
<dbReference type="EMBL" id="QQWG01000003">
    <property type="protein sequence ID" value="RRG23610.1"/>
    <property type="molecule type" value="Genomic_DNA"/>
</dbReference>
<feature type="domain" description="ResB-like" evidence="8">
    <location>
        <begin position="356"/>
        <end position="441"/>
    </location>
</feature>
<protein>
    <submittedName>
        <fullName evidence="9">Cytochrome C biogenesis protein</fullName>
    </submittedName>
</protein>
<dbReference type="Proteomes" id="UP000285794">
    <property type="component" value="Unassembled WGS sequence"/>
</dbReference>
<feature type="transmembrane region" description="Helical" evidence="6">
    <location>
        <begin position="833"/>
        <end position="852"/>
    </location>
</feature>
<dbReference type="PANTHER" id="PTHR30071">
    <property type="entry name" value="HEME EXPORTER PROTEIN C"/>
    <property type="match status" value="1"/>
</dbReference>
<sequence length="1049" mass="118745">MENLIFKSLIKKDIFIPNKPNGLYYTQNYMKKLLNFLFSMQMMGTLIAVFAISIGAATFIENDFGTQAAKAVVYNAAWFEILLFLITVNLAANIYRYKLYKKEKWAMGLFHVSFIIILLGSGITRYVGYEGSMHIREGKATSQITSIDSYVDIIVEENGNKAEESIKLNMSALSNVSLNEKLSLNEKNIKVSLKHYIPNASTSLIEEAGGTPVITFAATTENKMQGMQTFSLDYNSHKVLGENLFSFGEKETELATNFSYTDSLRIKSPYPIKELNMMGGEGAQMESNKWYTIGPRKLYEINGIRLIIKNFFPSAKYKYVNTQDKKAPTVLVFDVKSGEQEKELIVKGFKDYIGTPETTQINGLNVSVSYGSKYLNLPFFIKLNDFQLERYPGSMSPSSFASEVTLIDTLSSIKKDYRIYMNNILKHQGFRFYQSSYDTDEGGTILSVNHDQWGMMVTYFGYFLMIVGMVWSLIASGTRFKALSQMKSKSLKTILVLIIALGGSISTYAQDGNRIEVPLEQAKSFGELVVQDKTGRFEPINTLASEVIRKISKKSRIDGLNADQVFLSMIIDPQSWEETPLIKVSNPDLIREIGASGKYASFANFLDIRGQYKLGKKVQDAYSRKPANRTAYDKEIISVDERVNISYMVFTGEFLKLFPDPKDKNHAWYHPKEPIHVQGEDSLFIKKSILMLSQSLKAHDYDSADMYINGIKKYQNTYGKEVMPSASKIKTEILYNNINIFKKLFPYYLLIGFILIIALVAKIITPKMSIKWLFRIAFIVLSVAFLMHTIGLGARWYIAGRAPWSNGFESMTYVAWACLLAGFLFTRKSKFALAATSVLAGLTLFVAHLSWMSPEITNLVPVLKSYWLTIHVAIITGSYGFLALATILGMISLLLMVLKNKKNEIRIDTTVVELSRISEMTMIIGLYSLTIGTILGGIWANESWGRYWGWDPKETWALVSVLVYSFVLHMRYIPGLKSIFTFNLASVWAYSSIIMTYFGVNYYLAGLHSYAKGDPIPVPSWVYYTVGILIVLSVAAYYNYRKYDTKEVE</sequence>
<accession>A0A425Y5C9</accession>
<comment type="caution">
    <text evidence="9">The sequence shown here is derived from an EMBL/GenBank/DDBJ whole genome shotgun (WGS) entry which is preliminary data.</text>
</comment>
<feature type="transmembrane region" description="Helical" evidence="6">
    <location>
        <begin position="810"/>
        <end position="826"/>
    </location>
</feature>
<dbReference type="InterPro" id="IPR045062">
    <property type="entry name" value="Cyt_c_biogenesis_CcsA/CcmC"/>
</dbReference>
<feature type="transmembrane region" description="Helical" evidence="6">
    <location>
        <begin position="72"/>
        <end position="95"/>
    </location>
</feature>
<gene>
    <name evidence="9" type="ORF">DWB61_04245</name>
</gene>
<feature type="transmembrane region" description="Helical" evidence="6">
    <location>
        <begin position="919"/>
        <end position="940"/>
    </location>
</feature>